<accession>A0A7J6WGV5</accession>
<feature type="domain" description="Retrotransposon gag" evidence="1">
    <location>
        <begin position="16"/>
        <end position="100"/>
    </location>
</feature>
<dbReference type="PANTHER" id="PTHR33223:SF10">
    <property type="entry name" value="AMINOTRANSFERASE-LIKE PLANT MOBILE DOMAIN-CONTAINING PROTEIN"/>
    <property type="match status" value="1"/>
</dbReference>
<dbReference type="Proteomes" id="UP000554482">
    <property type="component" value="Unassembled WGS sequence"/>
</dbReference>
<protein>
    <recommendedName>
        <fullName evidence="1">Retrotransposon gag domain-containing protein</fullName>
    </recommendedName>
</protein>
<gene>
    <name evidence="2" type="ORF">FRX31_013842</name>
</gene>
<dbReference type="AlphaFoldDB" id="A0A7J6WGV5"/>
<comment type="caution">
    <text evidence="2">The sequence shown here is derived from an EMBL/GenBank/DDBJ whole genome shotgun (WGS) entry which is preliminary data.</text>
</comment>
<sequence length="102" mass="11884">MATWEGREYNRMWCRLFPGSLTANATDWFLSLEAGSISTFFQLSEAFVVHYIHQRREEADISSLFNMHQSKDESLWSFVTRLKNKVLRTNNEVTDSTAVIAF</sequence>
<dbReference type="OrthoDB" id="1752139at2759"/>
<organism evidence="2 3">
    <name type="scientific">Thalictrum thalictroides</name>
    <name type="common">Rue-anemone</name>
    <name type="synonym">Anemone thalictroides</name>
    <dbReference type="NCBI Taxonomy" id="46969"/>
    <lineage>
        <taxon>Eukaryota</taxon>
        <taxon>Viridiplantae</taxon>
        <taxon>Streptophyta</taxon>
        <taxon>Embryophyta</taxon>
        <taxon>Tracheophyta</taxon>
        <taxon>Spermatophyta</taxon>
        <taxon>Magnoliopsida</taxon>
        <taxon>Ranunculales</taxon>
        <taxon>Ranunculaceae</taxon>
        <taxon>Thalictroideae</taxon>
        <taxon>Thalictrum</taxon>
    </lineage>
</organism>
<dbReference type="Pfam" id="PF03732">
    <property type="entry name" value="Retrotrans_gag"/>
    <property type="match status" value="1"/>
</dbReference>
<dbReference type="PANTHER" id="PTHR33223">
    <property type="entry name" value="CCHC-TYPE DOMAIN-CONTAINING PROTEIN"/>
    <property type="match status" value="1"/>
</dbReference>
<dbReference type="EMBL" id="JABWDY010015807">
    <property type="protein sequence ID" value="KAF5196571.1"/>
    <property type="molecule type" value="Genomic_DNA"/>
</dbReference>
<proteinExistence type="predicted"/>
<evidence type="ECO:0000313" key="2">
    <source>
        <dbReference type="EMBL" id="KAF5196571.1"/>
    </source>
</evidence>
<name>A0A7J6WGV5_THATH</name>
<keyword evidence="3" id="KW-1185">Reference proteome</keyword>
<dbReference type="InterPro" id="IPR005162">
    <property type="entry name" value="Retrotrans_gag_dom"/>
</dbReference>
<evidence type="ECO:0000313" key="3">
    <source>
        <dbReference type="Proteomes" id="UP000554482"/>
    </source>
</evidence>
<reference evidence="2 3" key="1">
    <citation type="submission" date="2020-06" db="EMBL/GenBank/DDBJ databases">
        <title>Transcriptomic and genomic resources for Thalictrum thalictroides and T. hernandezii: Facilitating candidate gene discovery in an emerging model plant lineage.</title>
        <authorList>
            <person name="Arias T."/>
            <person name="Riano-Pachon D.M."/>
            <person name="Di Stilio V.S."/>
        </authorList>
    </citation>
    <scope>NUCLEOTIDE SEQUENCE [LARGE SCALE GENOMIC DNA]</scope>
    <source>
        <strain evidence="3">cv. WT478/WT964</strain>
        <tissue evidence="2">Leaves</tissue>
    </source>
</reference>
<evidence type="ECO:0000259" key="1">
    <source>
        <dbReference type="Pfam" id="PF03732"/>
    </source>
</evidence>